<comment type="caution">
    <text evidence="1">The sequence shown here is derived from an EMBL/GenBank/DDBJ whole genome shotgun (WGS) entry which is preliminary data.</text>
</comment>
<evidence type="ECO:0000313" key="2">
    <source>
        <dbReference type="Proteomes" id="UP000775213"/>
    </source>
</evidence>
<dbReference type="EMBL" id="JAGFBR010000016">
    <property type="protein sequence ID" value="KAH0453887.1"/>
    <property type="molecule type" value="Genomic_DNA"/>
</dbReference>
<gene>
    <name evidence="1" type="ORF">IEQ34_018211</name>
</gene>
<keyword evidence="2" id="KW-1185">Reference proteome</keyword>
<dbReference type="Proteomes" id="UP000775213">
    <property type="component" value="Unassembled WGS sequence"/>
</dbReference>
<accession>A0AAV7GE85</accession>
<organism evidence="1 2">
    <name type="scientific">Dendrobium chrysotoxum</name>
    <name type="common">Orchid</name>
    <dbReference type="NCBI Taxonomy" id="161865"/>
    <lineage>
        <taxon>Eukaryota</taxon>
        <taxon>Viridiplantae</taxon>
        <taxon>Streptophyta</taxon>
        <taxon>Embryophyta</taxon>
        <taxon>Tracheophyta</taxon>
        <taxon>Spermatophyta</taxon>
        <taxon>Magnoliopsida</taxon>
        <taxon>Liliopsida</taxon>
        <taxon>Asparagales</taxon>
        <taxon>Orchidaceae</taxon>
        <taxon>Epidendroideae</taxon>
        <taxon>Malaxideae</taxon>
        <taxon>Dendrobiinae</taxon>
        <taxon>Dendrobium</taxon>
    </lineage>
</organism>
<dbReference type="AlphaFoldDB" id="A0AAV7GE85"/>
<name>A0AAV7GE85_DENCH</name>
<reference evidence="1 2" key="1">
    <citation type="journal article" date="2021" name="Hortic Res">
        <title>Chromosome-scale assembly of the Dendrobium chrysotoxum genome enhances the understanding of orchid evolution.</title>
        <authorList>
            <person name="Zhang Y."/>
            <person name="Zhang G.Q."/>
            <person name="Zhang D."/>
            <person name="Liu X.D."/>
            <person name="Xu X.Y."/>
            <person name="Sun W.H."/>
            <person name="Yu X."/>
            <person name="Zhu X."/>
            <person name="Wang Z.W."/>
            <person name="Zhao X."/>
            <person name="Zhong W.Y."/>
            <person name="Chen H."/>
            <person name="Yin W.L."/>
            <person name="Huang T."/>
            <person name="Niu S.C."/>
            <person name="Liu Z.J."/>
        </authorList>
    </citation>
    <scope>NUCLEOTIDE SEQUENCE [LARGE SCALE GENOMIC DNA]</scope>
    <source>
        <strain evidence="1">Lindl</strain>
    </source>
</reference>
<sequence>MIGDQVEVRRRSMARRKFGDSRWLGGSPTTCKIGVEVEELSPRQASDDSPSDSGDVYIESELKKVFTSEDEGVEIIIIMIIFEEEDNTNNNS</sequence>
<evidence type="ECO:0000313" key="1">
    <source>
        <dbReference type="EMBL" id="KAH0453887.1"/>
    </source>
</evidence>
<proteinExistence type="predicted"/>
<protein>
    <submittedName>
        <fullName evidence="1">Uncharacterized protein</fullName>
    </submittedName>
</protein>